<accession>A0A5Q5BEM8</accession>
<dbReference type="InterPro" id="IPR029062">
    <property type="entry name" value="Class_I_gatase-like"/>
</dbReference>
<dbReference type="EMBL" id="CP000384">
    <property type="protein sequence ID" value="ABG06630.1"/>
    <property type="molecule type" value="Genomic_DNA"/>
</dbReference>
<proteinExistence type="predicted"/>
<gene>
    <name evidence="1" type="ordered locus">Mmcs_0509</name>
</gene>
<reference evidence="1" key="1">
    <citation type="submission" date="2006-06" db="EMBL/GenBank/DDBJ databases">
        <title>Complete sequence of chromosome of Mycobacterium sp. MCS.</title>
        <authorList>
            <consortium name="US DOE Joint Genome Institute"/>
            <person name="Copeland A."/>
            <person name="Lucas S."/>
            <person name="Lapidus A."/>
            <person name="Barry K."/>
            <person name="Detter J.C."/>
            <person name="Glavina del Rio T."/>
            <person name="Hammon N."/>
            <person name="Israni S."/>
            <person name="Dalin E."/>
            <person name="Tice H."/>
            <person name="Pitluck S."/>
            <person name="Martinez M."/>
            <person name="Schmutz J."/>
            <person name="Larimer F."/>
            <person name="Land M."/>
            <person name="Hauser L."/>
            <person name="Kyrpides N."/>
            <person name="Kim E."/>
            <person name="Miller C.D."/>
            <person name="Hughes J.E."/>
            <person name="Anderson A.J."/>
            <person name="Sims R.C."/>
            <person name="Richardson P."/>
        </authorList>
    </citation>
    <scope>NUCLEOTIDE SEQUENCE [LARGE SCALE GENOMIC DNA]</scope>
    <source>
        <strain evidence="1">MCS</strain>
    </source>
</reference>
<dbReference type="Pfam" id="PF07722">
    <property type="entry name" value="Peptidase_C26"/>
    <property type="match status" value="1"/>
</dbReference>
<dbReference type="GO" id="GO:0016811">
    <property type="term" value="F:hydrolase activity, acting on carbon-nitrogen (but not peptide) bonds, in linear amides"/>
    <property type="evidence" value="ECO:0007669"/>
    <property type="project" value="InterPro"/>
</dbReference>
<protein>
    <submittedName>
        <fullName evidence="1">Gamma-glutamyl-gamma-aminobutyrate hydrolase</fullName>
    </submittedName>
</protein>
<keyword evidence="1" id="KW-0378">Hydrolase</keyword>
<organism evidence="1">
    <name type="scientific">Mycobacterium sp. (strain MCS)</name>
    <dbReference type="NCBI Taxonomy" id="164756"/>
    <lineage>
        <taxon>Bacteria</taxon>
        <taxon>Bacillati</taxon>
        <taxon>Actinomycetota</taxon>
        <taxon>Actinomycetes</taxon>
        <taxon>Mycobacteriales</taxon>
        <taxon>Mycobacteriaceae</taxon>
        <taxon>Mycobacterium</taxon>
    </lineage>
</organism>
<sequence length="225" mass="23606">MNSEVTPLIGVCGLSVAARWGLWDQPAVLVAQTYLEAIHRAGGQPLILPPSAHADTDLLLHTVDAIVLAGDGDIEAQRDDFELDIAAAALSEAVPVLGVCRGLQALNVAAGGTVRRRFGHHHTAETTSHTVDVAVDSLLGEAGYAGVREVTSRHRQGLATVGDGGKVTAASVPDGAIEAVEWPDHPFALGVHWHPEDPLMHELFRALISAATAPLFNTSTLPVQP</sequence>
<dbReference type="PANTHER" id="PTHR43235:SF1">
    <property type="entry name" value="GLUTAMINE AMIDOTRANSFERASE PB2B2.05-RELATED"/>
    <property type="match status" value="1"/>
</dbReference>
<dbReference type="InterPro" id="IPR044668">
    <property type="entry name" value="PuuD-like"/>
</dbReference>
<dbReference type="AlphaFoldDB" id="A0A5Q5BEM8"/>
<dbReference type="PANTHER" id="PTHR43235">
    <property type="entry name" value="GLUTAMINE AMIDOTRANSFERASE PB2B2.05-RELATED"/>
    <property type="match status" value="1"/>
</dbReference>
<dbReference type="PROSITE" id="PS51273">
    <property type="entry name" value="GATASE_TYPE_1"/>
    <property type="match status" value="1"/>
</dbReference>
<dbReference type="KEGG" id="mmc:Mmcs_0509"/>
<dbReference type="SUPFAM" id="SSF52317">
    <property type="entry name" value="Class I glutamine amidotransferase-like"/>
    <property type="match status" value="1"/>
</dbReference>
<name>A0A5Q5BEM8_MYCSS</name>
<evidence type="ECO:0000313" key="1">
    <source>
        <dbReference type="EMBL" id="ABG06630.1"/>
    </source>
</evidence>
<dbReference type="GO" id="GO:0005829">
    <property type="term" value="C:cytosol"/>
    <property type="evidence" value="ECO:0007669"/>
    <property type="project" value="TreeGrafter"/>
</dbReference>
<dbReference type="InterPro" id="IPR011697">
    <property type="entry name" value="Peptidase_C26"/>
</dbReference>
<dbReference type="Gene3D" id="3.40.50.880">
    <property type="match status" value="1"/>
</dbReference>